<dbReference type="RefSeq" id="WP_345432957.1">
    <property type="nucleotide sequence ID" value="NZ_BAABHK010000006.1"/>
</dbReference>
<feature type="compositionally biased region" description="Basic and acidic residues" evidence="1">
    <location>
        <begin position="49"/>
        <end position="58"/>
    </location>
</feature>
<feature type="region of interest" description="Disordered" evidence="1">
    <location>
        <begin position="460"/>
        <end position="505"/>
    </location>
</feature>
<keyword evidence="2" id="KW-0812">Transmembrane</keyword>
<dbReference type="GO" id="GO:0016746">
    <property type="term" value="F:acyltransferase activity"/>
    <property type="evidence" value="ECO:0007669"/>
    <property type="project" value="UniProtKB-KW"/>
</dbReference>
<proteinExistence type="predicted"/>
<feature type="transmembrane region" description="Helical" evidence="2">
    <location>
        <begin position="243"/>
        <end position="261"/>
    </location>
</feature>
<accession>A0ABP8UBV6</accession>
<comment type="caution">
    <text evidence="4">The sequence shown here is derived from an EMBL/GenBank/DDBJ whole genome shotgun (WGS) entry which is preliminary data.</text>
</comment>
<keyword evidence="4" id="KW-0808">Transferase</keyword>
<feature type="transmembrane region" description="Helical" evidence="2">
    <location>
        <begin position="185"/>
        <end position="208"/>
    </location>
</feature>
<feature type="region of interest" description="Disordered" evidence="1">
    <location>
        <begin position="1"/>
        <end position="58"/>
    </location>
</feature>
<name>A0ABP8UBV6_9ACTN</name>
<keyword evidence="4" id="KW-0012">Acyltransferase</keyword>
<feature type="compositionally biased region" description="Basic and acidic residues" evidence="1">
    <location>
        <begin position="488"/>
        <end position="505"/>
    </location>
</feature>
<keyword evidence="2" id="KW-0472">Membrane</keyword>
<feature type="transmembrane region" description="Helical" evidence="2">
    <location>
        <begin position="220"/>
        <end position="238"/>
    </location>
</feature>
<feature type="transmembrane region" description="Helical" evidence="2">
    <location>
        <begin position="104"/>
        <end position="125"/>
    </location>
</feature>
<feature type="transmembrane region" description="Helical" evidence="2">
    <location>
        <begin position="419"/>
        <end position="437"/>
    </location>
</feature>
<evidence type="ECO:0000256" key="2">
    <source>
        <dbReference type="SAM" id="Phobius"/>
    </source>
</evidence>
<dbReference type="InterPro" id="IPR002656">
    <property type="entry name" value="Acyl_transf_3_dom"/>
</dbReference>
<dbReference type="EMBL" id="BAABHK010000006">
    <property type="protein sequence ID" value="GAA4628577.1"/>
    <property type="molecule type" value="Genomic_DNA"/>
</dbReference>
<dbReference type="Pfam" id="PF01757">
    <property type="entry name" value="Acyl_transf_3"/>
    <property type="match status" value="1"/>
</dbReference>
<protein>
    <submittedName>
        <fullName evidence="4">Acyltransferase</fullName>
    </submittedName>
</protein>
<reference evidence="5" key="1">
    <citation type="journal article" date="2019" name="Int. J. Syst. Evol. Microbiol.">
        <title>The Global Catalogue of Microorganisms (GCM) 10K type strain sequencing project: providing services to taxonomists for standard genome sequencing and annotation.</title>
        <authorList>
            <consortium name="The Broad Institute Genomics Platform"/>
            <consortium name="The Broad Institute Genome Sequencing Center for Infectious Disease"/>
            <person name="Wu L."/>
            <person name="Ma J."/>
        </authorList>
    </citation>
    <scope>NUCLEOTIDE SEQUENCE [LARGE SCALE GENOMIC DNA]</scope>
    <source>
        <strain evidence="5">JCM 17939</strain>
    </source>
</reference>
<evidence type="ECO:0000256" key="1">
    <source>
        <dbReference type="SAM" id="MobiDB-lite"/>
    </source>
</evidence>
<feature type="domain" description="Acyltransferase 3" evidence="3">
    <location>
        <begin position="96"/>
        <end position="435"/>
    </location>
</feature>
<gene>
    <name evidence="4" type="ORF">GCM10023196_045510</name>
</gene>
<evidence type="ECO:0000259" key="3">
    <source>
        <dbReference type="Pfam" id="PF01757"/>
    </source>
</evidence>
<feature type="transmembrane region" description="Helical" evidence="2">
    <location>
        <begin position="299"/>
        <end position="318"/>
    </location>
</feature>
<feature type="transmembrane region" description="Helical" evidence="2">
    <location>
        <begin position="145"/>
        <end position="165"/>
    </location>
</feature>
<keyword evidence="2" id="KW-1133">Transmembrane helix</keyword>
<keyword evidence="5" id="KW-1185">Reference proteome</keyword>
<evidence type="ECO:0000313" key="4">
    <source>
        <dbReference type="EMBL" id="GAA4628577.1"/>
    </source>
</evidence>
<evidence type="ECO:0000313" key="5">
    <source>
        <dbReference type="Proteomes" id="UP001501442"/>
    </source>
</evidence>
<feature type="transmembrane region" description="Helical" evidence="2">
    <location>
        <begin position="267"/>
        <end position="287"/>
    </location>
</feature>
<organism evidence="4 5">
    <name type="scientific">Actinoallomurus vinaceus</name>
    <dbReference type="NCBI Taxonomy" id="1080074"/>
    <lineage>
        <taxon>Bacteria</taxon>
        <taxon>Bacillati</taxon>
        <taxon>Actinomycetota</taxon>
        <taxon>Actinomycetes</taxon>
        <taxon>Streptosporangiales</taxon>
        <taxon>Thermomonosporaceae</taxon>
        <taxon>Actinoallomurus</taxon>
    </lineage>
</organism>
<feature type="transmembrane region" description="Helical" evidence="2">
    <location>
        <begin position="366"/>
        <end position="399"/>
    </location>
</feature>
<dbReference type="Proteomes" id="UP001501442">
    <property type="component" value="Unassembled WGS sequence"/>
</dbReference>
<sequence>MAADPTLHPRVTPRPDPDRVAPRPSKQPVAPHLEAGSAPPEARPLAHRPGAERVLPRPDAETVASLPVAGRGHFRGGGLRALARRVDAATPEDRDRALDALRAFAILGVVLGHWLVTALVTAGTADGVTHWNVRSPLASMPWLTPVSWVLQTLALFFFVGGYSAARSLGRTRSPGGWVRSRLVRLVRPAAVLVAAWIPLTLALIAAGVDPEPLVRLMLSPLWFLCVFTGLTALTPLLVRFGPYAAAVAAGTVACADLVRFGLHGPAWVGWINVPAGWAVPYLLGIAWAKGRLGSRRTAVALLAGGAAAAVALVTLAGYPASMVGVPGAPVSNLSPPTSAAVAFGLAQVGAALLLRDRLARWMRRPLAWLPVALANLSAMTVFCWHQTAFMLTTVATLPFGTVRGLHDLPGDWTWVPARVAWLPVFAVVLAGCRAIFWRFEGSVRRPRDLATTARGARRDLAKAAPEVGRGPATTTPEAGRGPATTTPEAERDLATATAEAKRDVA</sequence>
<feature type="transmembrane region" description="Helical" evidence="2">
    <location>
        <begin position="338"/>
        <end position="354"/>
    </location>
</feature>